<organism evidence="1">
    <name type="scientific">marine sediment metagenome</name>
    <dbReference type="NCBI Taxonomy" id="412755"/>
    <lineage>
        <taxon>unclassified sequences</taxon>
        <taxon>metagenomes</taxon>
        <taxon>ecological metagenomes</taxon>
    </lineage>
</organism>
<proteinExistence type="predicted"/>
<name>A0A0F9UDY8_9ZZZZ</name>
<reference evidence="1" key="1">
    <citation type="journal article" date="2015" name="Nature">
        <title>Complex archaea that bridge the gap between prokaryotes and eukaryotes.</title>
        <authorList>
            <person name="Spang A."/>
            <person name="Saw J.H."/>
            <person name="Jorgensen S.L."/>
            <person name="Zaremba-Niedzwiedzka K."/>
            <person name="Martijn J."/>
            <person name="Lind A.E."/>
            <person name="van Eijk R."/>
            <person name="Schleper C."/>
            <person name="Guy L."/>
            <person name="Ettema T.J."/>
        </authorList>
    </citation>
    <scope>NUCLEOTIDE SEQUENCE</scope>
</reference>
<dbReference type="EMBL" id="LAZR01001048">
    <property type="protein sequence ID" value="KKN51808.1"/>
    <property type="molecule type" value="Genomic_DNA"/>
</dbReference>
<accession>A0A0F9UDY8</accession>
<sequence length="100" mass="11313">MGELVDFSKYQKKEPIFKPSIEKAINIIQPKKIVVNTSEKDAKNEISGYKPHGTDIMASHRLMLGDSYRKYEGSGTTKALYKGLIEKLKEGYKKLYGNGK</sequence>
<gene>
    <name evidence="1" type="ORF">LCGC14_0619080</name>
</gene>
<protein>
    <submittedName>
        <fullName evidence="1">Uncharacterized protein</fullName>
    </submittedName>
</protein>
<dbReference type="AlphaFoldDB" id="A0A0F9UDY8"/>
<comment type="caution">
    <text evidence="1">The sequence shown here is derived from an EMBL/GenBank/DDBJ whole genome shotgun (WGS) entry which is preliminary data.</text>
</comment>
<evidence type="ECO:0000313" key="1">
    <source>
        <dbReference type="EMBL" id="KKN51808.1"/>
    </source>
</evidence>